<name>A0ABX9A3C6_9SPHN</name>
<dbReference type="Proteomes" id="UP000824321">
    <property type="component" value="Chromosome"/>
</dbReference>
<protein>
    <recommendedName>
        <fullName evidence="4">Heme exporter protein D</fullName>
    </recommendedName>
</protein>
<organism evidence="2 3">
    <name type="scientific">Qipengyuania gelatinilytica</name>
    <dbReference type="NCBI Taxonomy" id="2867231"/>
    <lineage>
        <taxon>Bacteria</taxon>
        <taxon>Pseudomonadati</taxon>
        <taxon>Pseudomonadota</taxon>
        <taxon>Alphaproteobacteria</taxon>
        <taxon>Sphingomonadales</taxon>
        <taxon>Erythrobacteraceae</taxon>
        <taxon>Qipengyuania</taxon>
    </lineage>
</organism>
<feature type="transmembrane region" description="Helical" evidence="1">
    <location>
        <begin position="12"/>
        <end position="32"/>
    </location>
</feature>
<dbReference type="RefSeq" id="WP_221431509.1">
    <property type="nucleotide sequence ID" value="NZ_CP081294.1"/>
</dbReference>
<evidence type="ECO:0008006" key="4">
    <source>
        <dbReference type="Google" id="ProtNLM"/>
    </source>
</evidence>
<keyword evidence="1" id="KW-1133">Transmembrane helix</keyword>
<evidence type="ECO:0000313" key="2">
    <source>
        <dbReference type="EMBL" id="QZD95781.1"/>
    </source>
</evidence>
<gene>
    <name evidence="2" type="ORF">K3136_03385</name>
</gene>
<evidence type="ECO:0000256" key="1">
    <source>
        <dbReference type="SAM" id="Phobius"/>
    </source>
</evidence>
<accession>A0ABX9A3C6</accession>
<keyword evidence="1" id="KW-0812">Transmembrane</keyword>
<sequence length="46" mass="5345">MREALDQWTFVYAAYAIGVAGTLAMIAWSWIAMRRAEARREKAKRK</sequence>
<evidence type="ECO:0000313" key="3">
    <source>
        <dbReference type="Proteomes" id="UP000824321"/>
    </source>
</evidence>
<keyword evidence="3" id="KW-1185">Reference proteome</keyword>
<proteinExistence type="predicted"/>
<reference evidence="2 3" key="1">
    <citation type="submission" date="2021-08" db="EMBL/GenBank/DDBJ databases">
        <title>Comparative Genomics Analysis of the Genus Qipengyuania Reveals Extensive Genetic Diversity and Metabolic Versatility, Including the Description of Fifteen Novel Species.</title>
        <authorList>
            <person name="Liu Y."/>
        </authorList>
    </citation>
    <scope>NUCLEOTIDE SEQUENCE [LARGE SCALE GENOMIC DNA]</scope>
    <source>
        <strain evidence="2 3">1NDH1</strain>
    </source>
</reference>
<keyword evidence="1" id="KW-0472">Membrane</keyword>
<dbReference type="EMBL" id="CP081294">
    <property type="protein sequence ID" value="QZD95781.1"/>
    <property type="molecule type" value="Genomic_DNA"/>
</dbReference>